<feature type="region of interest" description="Disordered" evidence="1">
    <location>
        <begin position="27"/>
        <end position="61"/>
    </location>
</feature>
<dbReference type="Gene3D" id="1.20.120.1490">
    <property type="match status" value="1"/>
</dbReference>
<proteinExistence type="predicted"/>
<feature type="compositionally biased region" description="Low complexity" evidence="1">
    <location>
        <begin position="205"/>
        <end position="221"/>
    </location>
</feature>
<name>A0A7X6IAM6_9BACT</name>
<sequence>MMNKRNLFRQVGIGMLVVSLTAATVMAQGSPGQSPHRGGEGGRMERPKGHPPSSGMRGGSFFSAEGLKEGLNLTDEQAKKLHDLFIDYRKGAIQKRANLQVAEIELEELIADPKLDLSKIEKKAKEKEGLETDMLMFRVRSMAKAKEFLSDAQYDKFRSMIERRMSMGGGGMHSMMGGMSHGKMGKGKGMKGSPHGSMGGGKGSPHGSMGMGSPHGSMGMSDSYEDDDE</sequence>
<reference evidence="3 4" key="1">
    <citation type="journal article" date="2020" name="Nature">
        <title>Bacterial chemolithoautotrophy via manganese oxidation.</title>
        <authorList>
            <person name="Yu H."/>
            <person name="Leadbetter J.R."/>
        </authorList>
    </citation>
    <scope>NUCLEOTIDE SEQUENCE [LARGE SCALE GENOMIC DNA]</scope>
    <source>
        <strain evidence="3 4">Mn-1</strain>
    </source>
</reference>
<dbReference type="Proteomes" id="UP000534783">
    <property type="component" value="Unassembled WGS sequence"/>
</dbReference>
<feature type="signal peptide" evidence="2">
    <location>
        <begin position="1"/>
        <end position="27"/>
    </location>
</feature>
<feature type="compositionally biased region" description="Basic and acidic residues" evidence="1">
    <location>
        <begin position="37"/>
        <end position="48"/>
    </location>
</feature>
<protein>
    <submittedName>
        <fullName evidence="3">Periplasmic heavy metal sensor</fullName>
    </submittedName>
</protein>
<accession>A0A7X6IAM6</accession>
<dbReference type="EMBL" id="VTOW01000001">
    <property type="protein sequence ID" value="NKE70886.1"/>
    <property type="molecule type" value="Genomic_DNA"/>
</dbReference>
<comment type="caution">
    <text evidence="3">The sequence shown here is derived from an EMBL/GenBank/DDBJ whole genome shotgun (WGS) entry which is preliminary data.</text>
</comment>
<keyword evidence="2" id="KW-0732">Signal</keyword>
<organism evidence="3 4">
    <name type="scientific">Candidatus Manganitrophus noduliformans</name>
    <dbReference type="NCBI Taxonomy" id="2606439"/>
    <lineage>
        <taxon>Bacteria</taxon>
        <taxon>Pseudomonadati</taxon>
        <taxon>Nitrospirota</taxon>
        <taxon>Nitrospiria</taxon>
        <taxon>Candidatus Troglogloeales</taxon>
        <taxon>Candidatus Manganitrophaceae</taxon>
        <taxon>Candidatus Manganitrophus</taxon>
    </lineage>
</organism>
<dbReference type="InterPro" id="IPR025961">
    <property type="entry name" value="Metal_resist"/>
</dbReference>
<dbReference type="Pfam" id="PF13801">
    <property type="entry name" value="Metal_resist"/>
    <property type="match status" value="1"/>
</dbReference>
<feature type="region of interest" description="Disordered" evidence="1">
    <location>
        <begin position="182"/>
        <end position="229"/>
    </location>
</feature>
<evidence type="ECO:0000256" key="1">
    <source>
        <dbReference type="SAM" id="MobiDB-lite"/>
    </source>
</evidence>
<gene>
    <name evidence="3" type="ORF">MNODULE_09060</name>
</gene>
<feature type="chain" id="PRO_5031290739" evidence="2">
    <location>
        <begin position="28"/>
        <end position="229"/>
    </location>
</feature>
<keyword evidence="4" id="KW-1185">Reference proteome</keyword>
<dbReference type="AlphaFoldDB" id="A0A7X6IAM6"/>
<evidence type="ECO:0000256" key="2">
    <source>
        <dbReference type="SAM" id="SignalP"/>
    </source>
</evidence>
<evidence type="ECO:0000313" key="3">
    <source>
        <dbReference type="EMBL" id="NKE70886.1"/>
    </source>
</evidence>
<evidence type="ECO:0000313" key="4">
    <source>
        <dbReference type="Proteomes" id="UP000534783"/>
    </source>
</evidence>
<dbReference type="RefSeq" id="WP_168059117.1">
    <property type="nucleotide sequence ID" value="NZ_VTOW01000001.1"/>
</dbReference>